<feature type="transmembrane region" description="Helical" evidence="1">
    <location>
        <begin position="44"/>
        <end position="64"/>
    </location>
</feature>
<evidence type="ECO:0000259" key="2">
    <source>
        <dbReference type="Pfam" id="PF26436"/>
    </source>
</evidence>
<evidence type="ECO:0000313" key="4">
    <source>
        <dbReference type="Proteomes" id="UP001596406"/>
    </source>
</evidence>
<dbReference type="Proteomes" id="UP001596406">
    <property type="component" value="Unassembled WGS sequence"/>
</dbReference>
<proteinExistence type="predicted"/>
<comment type="caution">
    <text evidence="3">The sequence shown here is derived from an EMBL/GenBank/DDBJ whole genome shotgun (WGS) entry which is preliminary data.</text>
</comment>
<dbReference type="Pfam" id="PF26436">
    <property type="entry name" value="DUF8119"/>
    <property type="match status" value="1"/>
</dbReference>
<dbReference type="RefSeq" id="WP_304448429.1">
    <property type="nucleotide sequence ID" value="NZ_JARRAH010000001.1"/>
</dbReference>
<keyword evidence="1" id="KW-1133">Transmembrane helix</keyword>
<evidence type="ECO:0000313" key="3">
    <source>
        <dbReference type="EMBL" id="MFC6836750.1"/>
    </source>
</evidence>
<dbReference type="InterPro" id="IPR058432">
    <property type="entry name" value="DUF8119"/>
</dbReference>
<name>A0ABD5UB30_9EURY</name>
<feature type="domain" description="DUF8119" evidence="2">
    <location>
        <begin position="1"/>
        <end position="70"/>
    </location>
</feature>
<dbReference type="AlphaFoldDB" id="A0ABD5UB30"/>
<accession>A0ABD5UB30</accession>
<gene>
    <name evidence="3" type="ORF">ACFQHK_09520</name>
</gene>
<sequence>MSLVDTIRDHVAEHRSGMVVDLVFAVVWVTVVTALFDVLDGPTWAYYLCMLAGVVAYFTFFGSLDAARDRDD</sequence>
<evidence type="ECO:0000256" key="1">
    <source>
        <dbReference type="SAM" id="Phobius"/>
    </source>
</evidence>
<keyword evidence="4" id="KW-1185">Reference proteome</keyword>
<feature type="transmembrane region" description="Helical" evidence="1">
    <location>
        <begin position="18"/>
        <end position="38"/>
    </location>
</feature>
<keyword evidence="1" id="KW-0472">Membrane</keyword>
<organism evidence="3 4">
    <name type="scientific">Halomarina ordinaria</name>
    <dbReference type="NCBI Taxonomy" id="3033939"/>
    <lineage>
        <taxon>Archaea</taxon>
        <taxon>Methanobacteriati</taxon>
        <taxon>Methanobacteriota</taxon>
        <taxon>Stenosarchaea group</taxon>
        <taxon>Halobacteria</taxon>
        <taxon>Halobacteriales</taxon>
        <taxon>Natronomonadaceae</taxon>
        <taxon>Halomarina</taxon>
    </lineage>
</organism>
<protein>
    <recommendedName>
        <fullName evidence="2">DUF8119 domain-containing protein</fullName>
    </recommendedName>
</protein>
<dbReference type="EMBL" id="JBHSXM010000001">
    <property type="protein sequence ID" value="MFC6836750.1"/>
    <property type="molecule type" value="Genomic_DNA"/>
</dbReference>
<reference evidence="3 4" key="1">
    <citation type="journal article" date="2019" name="Int. J. Syst. Evol. Microbiol.">
        <title>The Global Catalogue of Microorganisms (GCM) 10K type strain sequencing project: providing services to taxonomists for standard genome sequencing and annotation.</title>
        <authorList>
            <consortium name="The Broad Institute Genomics Platform"/>
            <consortium name="The Broad Institute Genome Sequencing Center for Infectious Disease"/>
            <person name="Wu L."/>
            <person name="Ma J."/>
        </authorList>
    </citation>
    <scope>NUCLEOTIDE SEQUENCE [LARGE SCALE GENOMIC DNA]</scope>
    <source>
        <strain evidence="3 4">PSRA2</strain>
    </source>
</reference>
<keyword evidence="1" id="KW-0812">Transmembrane</keyword>